<proteinExistence type="predicted"/>
<dbReference type="AlphaFoldDB" id="A0A4R4DYJ3"/>
<evidence type="ECO:0000313" key="2">
    <source>
        <dbReference type="Proteomes" id="UP000295164"/>
    </source>
</evidence>
<organism evidence="1 2">
    <name type="scientific">Flaviaesturariibacter aridisoli</name>
    <dbReference type="NCBI Taxonomy" id="2545761"/>
    <lineage>
        <taxon>Bacteria</taxon>
        <taxon>Pseudomonadati</taxon>
        <taxon>Bacteroidota</taxon>
        <taxon>Chitinophagia</taxon>
        <taxon>Chitinophagales</taxon>
        <taxon>Chitinophagaceae</taxon>
        <taxon>Flaviaestuariibacter</taxon>
    </lineage>
</organism>
<sequence length="314" mass="34880">MNIVSKIWRRAARLPFAQEYLCVDAETFADTLFVYDVRAGRVHADVTRRHSLVGYSPLLLAFPPGADPPPQRTLLFCNRPCVPGERAPGDAVLATLELRLFPQTSDSYLLYEGIRVRHRLLPFWKRYSLDAFNNLRQGEAGNVHLPGNRYQQVQVTYALPRSVCLISVCSEGGCNLFPTDLHGPVGNNRYLISLRIGGKACAQVEEAGGLLLAQMSPAQAGLVYSLGKNHMRSLRPAEELPFSGTFCGLPVPEGAAWLRHLRLREAQDAGIHRLLLFDVAAERSGHHPGHLAHVHAAYATWRLRHGHAGNYLTR</sequence>
<gene>
    <name evidence="1" type="ORF">E0486_10755</name>
</gene>
<reference evidence="1 2" key="1">
    <citation type="submission" date="2019-03" db="EMBL/GenBank/DDBJ databases">
        <authorList>
            <person name="Kim M.K.M."/>
        </authorList>
    </citation>
    <scope>NUCLEOTIDE SEQUENCE [LARGE SCALE GENOMIC DNA]</scope>
    <source>
        <strain evidence="1 2">17J68-15</strain>
    </source>
</reference>
<protein>
    <submittedName>
        <fullName evidence="1">Uncharacterized protein</fullName>
    </submittedName>
</protein>
<dbReference type="SUPFAM" id="SSF50475">
    <property type="entry name" value="FMN-binding split barrel"/>
    <property type="match status" value="1"/>
</dbReference>
<evidence type="ECO:0000313" key="1">
    <source>
        <dbReference type="EMBL" id="TCZ70611.1"/>
    </source>
</evidence>
<keyword evidence="2" id="KW-1185">Reference proteome</keyword>
<accession>A0A4R4DYJ3</accession>
<dbReference type="Gene3D" id="2.30.110.10">
    <property type="entry name" value="Electron Transport, Fmn-binding Protein, Chain A"/>
    <property type="match status" value="1"/>
</dbReference>
<dbReference type="OrthoDB" id="789889at2"/>
<dbReference type="InterPro" id="IPR012349">
    <property type="entry name" value="Split_barrel_FMN-bd"/>
</dbReference>
<comment type="caution">
    <text evidence="1">The sequence shown here is derived from an EMBL/GenBank/DDBJ whole genome shotgun (WGS) entry which is preliminary data.</text>
</comment>
<dbReference type="Proteomes" id="UP000295164">
    <property type="component" value="Unassembled WGS sequence"/>
</dbReference>
<dbReference type="EMBL" id="SKFH01000015">
    <property type="protein sequence ID" value="TCZ70611.1"/>
    <property type="molecule type" value="Genomic_DNA"/>
</dbReference>
<name>A0A4R4DYJ3_9BACT</name>
<dbReference type="RefSeq" id="WP_131852180.1">
    <property type="nucleotide sequence ID" value="NZ_SKFH01000015.1"/>
</dbReference>